<accession>H2CIU1</accession>
<dbReference type="HOGENOM" id="CLU_1233778_0_0_12"/>
<evidence type="ECO:0000256" key="1">
    <source>
        <dbReference type="SAM" id="SignalP"/>
    </source>
</evidence>
<keyword evidence="1" id="KW-0732">Signal</keyword>
<dbReference type="RefSeq" id="WP_002774489.1">
    <property type="nucleotide sequence ID" value="NZ_JH597773.1"/>
</dbReference>
<feature type="chain" id="PRO_5003560442" description="Lipoprotein" evidence="1">
    <location>
        <begin position="21"/>
        <end position="224"/>
    </location>
</feature>
<protein>
    <recommendedName>
        <fullName evidence="4">Lipoprotein</fullName>
    </recommendedName>
</protein>
<evidence type="ECO:0000313" key="3">
    <source>
        <dbReference type="Proteomes" id="UP000005737"/>
    </source>
</evidence>
<dbReference type="EMBL" id="JH597773">
    <property type="protein sequence ID" value="EHQ08108.1"/>
    <property type="molecule type" value="Genomic_DNA"/>
</dbReference>
<dbReference type="Proteomes" id="UP000005737">
    <property type="component" value="Unassembled WGS sequence"/>
</dbReference>
<sequence>MRMKRPFLNIVFYSALFSLAGCQTPPLLKDSSVALEVYVLPVTIDGYAVNMDEADDVRLVLDRRIPELVARKLDDAGVLWKSGSLTEEQRKFIGRYVETMRYVDYLTDEQRLELEAEAMQLWPDPAIVVFPLIEKKDVRLQTGLHMLLCVLAVAARSSPGNPPLEISMDLGLFVRRDHGHRPMQLEWTSKPLHRMRDVLGSQGYLKFLDTELNSVIPLKQKRMP</sequence>
<dbReference type="STRING" id="183.GCA_002009735_03000"/>
<reference evidence="2 3" key="1">
    <citation type="submission" date="2011-10" db="EMBL/GenBank/DDBJ databases">
        <title>The Improved High-Quality Draft genome of Leptonema illini DSM 21528.</title>
        <authorList>
            <consortium name="US DOE Joint Genome Institute (JGI-PGF)"/>
            <person name="Lucas S."/>
            <person name="Copeland A."/>
            <person name="Lapidus A."/>
            <person name="Glavina del Rio T."/>
            <person name="Dalin E."/>
            <person name="Tice H."/>
            <person name="Bruce D."/>
            <person name="Goodwin L."/>
            <person name="Pitluck S."/>
            <person name="Peters L."/>
            <person name="Mikhailova N."/>
            <person name="Held B."/>
            <person name="Kyrpides N."/>
            <person name="Mavromatis K."/>
            <person name="Ivanova N."/>
            <person name="Markowitz V."/>
            <person name="Cheng J.-F."/>
            <person name="Hugenholtz P."/>
            <person name="Woyke T."/>
            <person name="Wu D."/>
            <person name="Gronow S."/>
            <person name="Wellnitz S."/>
            <person name="Brambilla E.-M."/>
            <person name="Klenk H.-P."/>
            <person name="Eisen J.A."/>
        </authorList>
    </citation>
    <scope>NUCLEOTIDE SEQUENCE [LARGE SCALE GENOMIC DNA]</scope>
    <source>
        <strain evidence="2 3">DSM 21528</strain>
    </source>
</reference>
<keyword evidence="3" id="KW-1185">Reference proteome</keyword>
<proteinExistence type="predicted"/>
<dbReference type="PROSITE" id="PS51257">
    <property type="entry name" value="PROKAR_LIPOPROTEIN"/>
    <property type="match status" value="1"/>
</dbReference>
<name>H2CIU1_9LEPT</name>
<evidence type="ECO:0000313" key="2">
    <source>
        <dbReference type="EMBL" id="EHQ08108.1"/>
    </source>
</evidence>
<dbReference type="AlphaFoldDB" id="H2CIU1"/>
<organism evidence="2 3">
    <name type="scientific">Leptonema illini DSM 21528</name>
    <dbReference type="NCBI Taxonomy" id="929563"/>
    <lineage>
        <taxon>Bacteria</taxon>
        <taxon>Pseudomonadati</taxon>
        <taxon>Spirochaetota</taxon>
        <taxon>Spirochaetia</taxon>
        <taxon>Leptospirales</taxon>
        <taxon>Leptospiraceae</taxon>
        <taxon>Leptonema</taxon>
    </lineage>
</organism>
<evidence type="ECO:0008006" key="4">
    <source>
        <dbReference type="Google" id="ProtNLM"/>
    </source>
</evidence>
<feature type="signal peptide" evidence="1">
    <location>
        <begin position="1"/>
        <end position="20"/>
    </location>
</feature>
<gene>
    <name evidence="2" type="ORF">Lepil_3450</name>
</gene>